<dbReference type="NCBIfam" id="TIGR02939">
    <property type="entry name" value="RpoE_Sigma70"/>
    <property type="match status" value="1"/>
</dbReference>
<sequence>MSEQNVDQLLVEKVQRGDKNAFNLLVTKYQNKVASLVSRYVKNQSDVADIVQEAFIKAYRALPNFRGDSAFYTWLYRIAVNCAKNHLVANSRKPTSPADIDVADAEVYDSSDVLRESASPEKLLLTDEIQEVLFRTIEKLPEDLRVAIKLRELDGLSYEEIAIEMDCPVGTVRSRIFRAREAVDKQIRPLLRR</sequence>
<dbReference type="InterPro" id="IPR013324">
    <property type="entry name" value="RNA_pol_sigma_r3/r4-like"/>
</dbReference>
<dbReference type="InterPro" id="IPR013249">
    <property type="entry name" value="RNA_pol_sigma70_r4_t2"/>
</dbReference>
<evidence type="ECO:0000256" key="4">
    <source>
        <dbReference type="ARBA" id="ARBA00023163"/>
    </source>
</evidence>
<dbReference type="PANTHER" id="PTHR43133">
    <property type="entry name" value="RNA POLYMERASE ECF-TYPE SIGMA FACTO"/>
    <property type="match status" value="1"/>
</dbReference>
<dbReference type="PANTHER" id="PTHR43133:SF53">
    <property type="entry name" value="ECF RNA POLYMERASE SIGMA-E FACTOR"/>
    <property type="match status" value="1"/>
</dbReference>
<name>A0ABQ6H0K3_9GAMM</name>
<comment type="caution">
    <text evidence="7">The sequence shown here is derived from an EMBL/GenBank/DDBJ whole genome shotgun (WGS) entry which is preliminary data.</text>
</comment>
<evidence type="ECO:0000259" key="6">
    <source>
        <dbReference type="Pfam" id="PF08281"/>
    </source>
</evidence>
<dbReference type="Proteomes" id="UP001157133">
    <property type="component" value="Unassembled WGS sequence"/>
</dbReference>
<dbReference type="SUPFAM" id="SSF88659">
    <property type="entry name" value="Sigma3 and sigma4 domains of RNA polymerase sigma factors"/>
    <property type="match status" value="1"/>
</dbReference>
<dbReference type="Gene3D" id="1.10.1740.10">
    <property type="match status" value="1"/>
</dbReference>
<dbReference type="InterPro" id="IPR007627">
    <property type="entry name" value="RNA_pol_sigma70_r2"/>
</dbReference>
<gene>
    <name evidence="7" type="primary">rpoE</name>
    <name evidence="7" type="ORF">theurythT_08710</name>
</gene>
<dbReference type="CDD" id="cd06171">
    <property type="entry name" value="Sigma70_r4"/>
    <property type="match status" value="1"/>
</dbReference>
<evidence type="ECO:0000256" key="3">
    <source>
        <dbReference type="ARBA" id="ARBA00023082"/>
    </source>
</evidence>
<keyword evidence="4" id="KW-0804">Transcription</keyword>
<dbReference type="SUPFAM" id="SSF88946">
    <property type="entry name" value="Sigma2 domain of RNA polymerase sigma factors"/>
    <property type="match status" value="1"/>
</dbReference>
<dbReference type="Pfam" id="PF08281">
    <property type="entry name" value="Sigma70_r4_2"/>
    <property type="match status" value="1"/>
</dbReference>
<accession>A0ABQ6H0K3</accession>
<dbReference type="Gene3D" id="1.10.10.10">
    <property type="entry name" value="Winged helix-like DNA-binding domain superfamily/Winged helix DNA-binding domain"/>
    <property type="match status" value="1"/>
</dbReference>
<dbReference type="Pfam" id="PF04542">
    <property type="entry name" value="Sigma70_r2"/>
    <property type="match status" value="1"/>
</dbReference>
<keyword evidence="2" id="KW-0805">Transcription regulation</keyword>
<dbReference type="InterPro" id="IPR013325">
    <property type="entry name" value="RNA_pol_sigma_r2"/>
</dbReference>
<proteinExistence type="inferred from homology"/>
<dbReference type="InterPro" id="IPR036388">
    <property type="entry name" value="WH-like_DNA-bd_sf"/>
</dbReference>
<feature type="domain" description="RNA polymerase sigma factor 70 region 4 type 2" evidence="6">
    <location>
        <begin position="133"/>
        <end position="182"/>
    </location>
</feature>
<dbReference type="EMBL" id="BSSU01000004">
    <property type="protein sequence ID" value="GLX81419.1"/>
    <property type="molecule type" value="Genomic_DNA"/>
</dbReference>
<comment type="similarity">
    <text evidence="1">Belongs to the sigma-70 factor family. ECF subfamily.</text>
</comment>
<dbReference type="InterPro" id="IPR039425">
    <property type="entry name" value="RNA_pol_sigma-70-like"/>
</dbReference>
<dbReference type="RefSeq" id="WP_284206753.1">
    <property type="nucleotide sequence ID" value="NZ_BSSU01000004.1"/>
</dbReference>
<dbReference type="InterPro" id="IPR014286">
    <property type="entry name" value="RNA_pol_sigma70_RpoE"/>
</dbReference>
<organism evidence="7 8">
    <name type="scientific">Thalassotalea eurytherma</name>
    <dbReference type="NCBI Taxonomy" id="1144278"/>
    <lineage>
        <taxon>Bacteria</taxon>
        <taxon>Pseudomonadati</taxon>
        <taxon>Pseudomonadota</taxon>
        <taxon>Gammaproteobacteria</taxon>
        <taxon>Alteromonadales</taxon>
        <taxon>Colwelliaceae</taxon>
        <taxon>Thalassotalea</taxon>
    </lineage>
</organism>
<evidence type="ECO:0000256" key="2">
    <source>
        <dbReference type="ARBA" id="ARBA00023015"/>
    </source>
</evidence>
<keyword evidence="8" id="KW-1185">Reference proteome</keyword>
<evidence type="ECO:0000313" key="7">
    <source>
        <dbReference type="EMBL" id="GLX81419.1"/>
    </source>
</evidence>
<protein>
    <submittedName>
        <fullName evidence="7">RNA polymerase sigma factor RpoE</fullName>
    </submittedName>
</protein>
<keyword evidence="3" id="KW-0731">Sigma factor</keyword>
<evidence type="ECO:0000256" key="1">
    <source>
        <dbReference type="ARBA" id="ARBA00010641"/>
    </source>
</evidence>
<dbReference type="NCBIfam" id="TIGR02937">
    <property type="entry name" value="sigma70-ECF"/>
    <property type="match status" value="1"/>
</dbReference>
<feature type="domain" description="RNA polymerase sigma-70 region 2" evidence="5">
    <location>
        <begin position="25"/>
        <end position="92"/>
    </location>
</feature>
<evidence type="ECO:0000259" key="5">
    <source>
        <dbReference type="Pfam" id="PF04542"/>
    </source>
</evidence>
<dbReference type="InterPro" id="IPR014284">
    <property type="entry name" value="RNA_pol_sigma-70_dom"/>
</dbReference>
<evidence type="ECO:0000313" key="8">
    <source>
        <dbReference type="Proteomes" id="UP001157133"/>
    </source>
</evidence>
<reference evidence="7 8" key="1">
    <citation type="submission" date="2023-03" db="EMBL/GenBank/DDBJ databases">
        <title>Draft genome sequence of Thalassotalea eurytherma JCM 18482T.</title>
        <authorList>
            <person name="Sawabe T."/>
        </authorList>
    </citation>
    <scope>NUCLEOTIDE SEQUENCE [LARGE SCALE GENOMIC DNA]</scope>
    <source>
        <strain evidence="7 8">JCM 18482</strain>
    </source>
</reference>